<evidence type="ECO:0000256" key="6">
    <source>
        <dbReference type="SAM" id="MobiDB-lite"/>
    </source>
</evidence>
<keyword evidence="3" id="KW-0815">Transposition</keyword>
<keyword evidence="4" id="KW-0238">DNA-binding</keyword>
<gene>
    <name evidence="7" type="ORF">ACFQO7_03590</name>
</gene>
<dbReference type="EMBL" id="JBHTAC010000002">
    <property type="protein sequence ID" value="MFC7241556.1"/>
    <property type="molecule type" value="Genomic_DNA"/>
</dbReference>
<dbReference type="Proteomes" id="UP001596392">
    <property type="component" value="Unassembled WGS sequence"/>
</dbReference>
<evidence type="ECO:0000313" key="7">
    <source>
        <dbReference type="EMBL" id="MFC7241556.1"/>
    </source>
</evidence>
<dbReference type="Pfam" id="PF00872">
    <property type="entry name" value="Transposase_mut"/>
    <property type="match status" value="1"/>
</dbReference>
<feature type="region of interest" description="Disordered" evidence="6">
    <location>
        <begin position="1"/>
        <end position="37"/>
    </location>
</feature>
<comment type="caution">
    <text evidence="7">The sequence shown here is derived from an EMBL/GenBank/DDBJ whole genome shotgun (WGS) entry which is preliminary data.</text>
</comment>
<feature type="compositionally biased region" description="Low complexity" evidence="6">
    <location>
        <begin position="125"/>
        <end position="146"/>
    </location>
</feature>
<organism evidence="7 8">
    <name type="scientific">Catellatospora aurea</name>
    <dbReference type="NCBI Taxonomy" id="1337874"/>
    <lineage>
        <taxon>Bacteria</taxon>
        <taxon>Bacillati</taxon>
        <taxon>Actinomycetota</taxon>
        <taxon>Actinomycetes</taxon>
        <taxon>Micromonosporales</taxon>
        <taxon>Micromonosporaceae</taxon>
        <taxon>Catellatospora</taxon>
    </lineage>
</organism>
<evidence type="ECO:0000256" key="2">
    <source>
        <dbReference type="ARBA" id="ARBA00010961"/>
    </source>
</evidence>
<reference evidence="8" key="1">
    <citation type="journal article" date="2019" name="Int. J. Syst. Evol. Microbiol.">
        <title>The Global Catalogue of Microorganisms (GCM) 10K type strain sequencing project: providing services to taxonomists for standard genome sequencing and annotation.</title>
        <authorList>
            <consortium name="The Broad Institute Genomics Platform"/>
            <consortium name="The Broad Institute Genome Sequencing Center for Infectious Disease"/>
            <person name="Wu L."/>
            <person name="Ma J."/>
        </authorList>
    </citation>
    <scope>NUCLEOTIDE SEQUENCE [LARGE SCALE GENOMIC DNA]</scope>
    <source>
        <strain evidence="8">CGMCC 1.9106</strain>
    </source>
</reference>
<evidence type="ECO:0000256" key="3">
    <source>
        <dbReference type="ARBA" id="ARBA00022578"/>
    </source>
</evidence>
<feature type="region of interest" description="Disordered" evidence="6">
    <location>
        <begin position="115"/>
        <end position="157"/>
    </location>
</feature>
<accession>A0ABW2GPS2</accession>
<comment type="similarity">
    <text evidence="2">Belongs to the transposase mutator family.</text>
</comment>
<evidence type="ECO:0000256" key="1">
    <source>
        <dbReference type="ARBA" id="ARBA00002190"/>
    </source>
</evidence>
<comment type="function">
    <text evidence="1">Required for the transposition of the insertion element.</text>
</comment>
<evidence type="ECO:0000313" key="8">
    <source>
        <dbReference type="Proteomes" id="UP001596392"/>
    </source>
</evidence>
<proteinExistence type="inferred from homology"/>
<dbReference type="InterPro" id="IPR001207">
    <property type="entry name" value="Transposase_mutator"/>
</dbReference>
<protein>
    <submittedName>
        <fullName evidence="7">Transposase</fullName>
    </submittedName>
</protein>
<evidence type="ECO:0000256" key="5">
    <source>
        <dbReference type="ARBA" id="ARBA00023172"/>
    </source>
</evidence>
<name>A0ABW2GPS2_9ACTN</name>
<evidence type="ECO:0000256" key="4">
    <source>
        <dbReference type="ARBA" id="ARBA00023125"/>
    </source>
</evidence>
<sequence>MLGAGRSRPQWHGPASVNALLAPASRTPGPGGRSPGFEARQVQALHSTPGATAGCARGRPKIVAKRQRRLSEVEDMVISLSAKGLTTSEISAHLAKVHGAEVSRTTISTITDKVTEGMADSRTGPSIRSTRSCSSTPCTSSCATARPPTGRSTSPSR</sequence>
<keyword evidence="5" id="KW-0233">DNA recombination</keyword>
<keyword evidence="8" id="KW-1185">Reference proteome</keyword>